<proteinExistence type="predicted"/>
<reference evidence="3" key="1">
    <citation type="submission" date="2013-09" db="EMBL/GenBank/DDBJ databases">
        <title>The Genome Sequence of Anopheles culicifacies species A.</title>
        <authorList>
            <consortium name="The Broad Institute Genomics Platform"/>
            <person name="Neafsey D.E."/>
            <person name="Besansky N."/>
            <person name="Howell P."/>
            <person name="Walton C."/>
            <person name="Young S.K."/>
            <person name="Zeng Q."/>
            <person name="Gargeya S."/>
            <person name="Fitzgerald M."/>
            <person name="Haas B."/>
            <person name="Abouelleil A."/>
            <person name="Allen A.W."/>
            <person name="Alvarado L."/>
            <person name="Arachchi H.M."/>
            <person name="Berlin A.M."/>
            <person name="Chapman S.B."/>
            <person name="Gainer-Dewar J."/>
            <person name="Goldberg J."/>
            <person name="Griggs A."/>
            <person name="Gujja S."/>
            <person name="Hansen M."/>
            <person name="Howarth C."/>
            <person name="Imamovic A."/>
            <person name="Ireland A."/>
            <person name="Larimer J."/>
            <person name="McCowan C."/>
            <person name="Murphy C."/>
            <person name="Pearson M."/>
            <person name="Poon T.W."/>
            <person name="Priest M."/>
            <person name="Roberts A."/>
            <person name="Saif S."/>
            <person name="Shea T."/>
            <person name="Sisk P."/>
            <person name="Sykes S."/>
            <person name="Wortman J."/>
            <person name="Nusbaum C."/>
            <person name="Birren B."/>
        </authorList>
    </citation>
    <scope>NUCLEOTIDE SEQUENCE [LARGE SCALE GENOMIC DNA]</scope>
    <source>
        <strain evidence="3">A-37</strain>
    </source>
</reference>
<keyword evidence="3" id="KW-1185">Reference proteome</keyword>
<feature type="compositionally biased region" description="Polar residues" evidence="1">
    <location>
        <begin position="47"/>
        <end position="72"/>
    </location>
</feature>
<organism evidence="2 3">
    <name type="scientific">Anopheles culicifacies</name>
    <dbReference type="NCBI Taxonomy" id="139723"/>
    <lineage>
        <taxon>Eukaryota</taxon>
        <taxon>Metazoa</taxon>
        <taxon>Ecdysozoa</taxon>
        <taxon>Arthropoda</taxon>
        <taxon>Hexapoda</taxon>
        <taxon>Insecta</taxon>
        <taxon>Pterygota</taxon>
        <taxon>Neoptera</taxon>
        <taxon>Endopterygota</taxon>
        <taxon>Diptera</taxon>
        <taxon>Nematocera</taxon>
        <taxon>Culicoidea</taxon>
        <taxon>Culicidae</taxon>
        <taxon>Anophelinae</taxon>
        <taxon>Anopheles</taxon>
        <taxon>culicifacies species complex</taxon>
    </lineage>
</organism>
<dbReference type="VEuPathDB" id="VectorBase:ACUA027105"/>
<evidence type="ECO:0000313" key="3">
    <source>
        <dbReference type="Proteomes" id="UP000075883"/>
    </source>
</evidence>
<evidence type="ECO:0000313" key="2">
    <source>
        <dbReference type="EnsemblMetazoa" id="ACUA027105-PA"/>
    </source>
</evidence>
<dbReference type="EnsemblMetazoa" id="ACUA027105-RA">
    <property type="protein sequence ID" value="ACUA027105-PA"/>
    <property type="gene ID" value="ACUA027105"/>
</dbReference>
<accession>A0A182MVA4</accession>
<dbReference type="EMBL" id="AXCM01001086">
    <property type="status" value="NOT_ANNOTATED_CDS"/>
    <property type="molecule type" value="Genomic_DNA"/>
</dbReference>
<dbReference type="AlphaFoldDB" id="A0A182MVA4"/>
<feature type="region of interest" description="Disordered" evidence="1">
    <location>
        <begin position="169"/>
        <end position="208"/>
    </location>
</feature>
<protein>
    <submittedName>
        <fullName evidence="2">Uncharacterized protein</fullName>
    </submittedName>
</protein>
<sequence>MEYASFVRDLRKKSQNNFACPPDTQYAKEFEDQMQALVTNFDINDSMRNSQQQQQHAITSTPLGSGSGSNWKTSKKAKVHDTTEQMEVPKKKMALDIAQKMNDDQEWPGSFDSSEGISMCFDSCSSNDGTSDLVAWNEITVDPSASGNMPAREAKIQQHPHNSFPFEAIQGEDSLLEPSADNSHNDREMFTTKPLCTPAKRTYDEANS</sequence>
<dbReference type="Proteomes" id="UP000075883">
    <property type="component" value="Unassembled WGS sequence"/>
</dbReference>
<evidence type="ECO:0000256" key="1">
    <source>
        <dbReference type="SAM" id="MobiDB-lite"/>
    </source>
</evidence>
<reference evidence="2" key="2">
    <citation type="submission" date="2020-05" db="UniProtKB">
        <authorList>
            <consortium name="EnsemblMetazoa"/>
        </authorList>
    </citation>
    <scope>IDENTIFICATION</scope>
    <source>
        <strain evidence="2">A-37</strain>
    </source>
</reference>
<feature type="compositionally biased region" description="Basic and acidic residues" evidence="1">
    <location>
        <begin position="79"/>
        <end position="88"/>
    </location>
</feature>
<feature type="region of interest" description="Disordered" evidence="1">
    <location>
        <begin position="47"/>
        <end position="88"/>
    </location>
</feature>
<name>A0A182MVA4_9DIPT</name>